<evidence type="ECO:0008006" key="3">
    <source>
        <dbReference type="Google" id="ProtNLM"/>
    </source>
</evidence>
<dbReference type="EMBL" id="PUIA01000037">
    <property type="protein sequence ID" value="PQO31144.1"/>
    <property type="molecule type" value="Genomic_DNA"/>
</dbReference>
<dbReference type="Pfam" id="PF07285">
    <property type="entry name" value="DUF1444"/>
    <property type="match status" value="1"/>
</dbReference>
<protein>
    <recommendedName>
        <fullName evidence="3">DUF1444 domain-containing protein</fullName>
    </recommendedName>
</protein>
<dbReference type="AlphaFoldDB" id="A0A2S8FGU9"/>
<accession>A0A2S8FGU9</accession>
<gene>
    <name evidence="1" type="ORF">C5Y96_12380</name>
</gene>
<dbReference type="Proteomes" id="UP000240009">
    <property type="component" value="Unassembled WGS sequence"/>
</dbReference>
<proteinExistence type="predicted"/>
<name>A0A2S8FGU9_9BACT</name>
<evidence type="ECO:0000313" key="2">
    <source>
        <dbReference type="Proteomes" id="UP000240009"/>
    </source>
</evidence>
<comment type="caution">
    <text evidence="1">The sequence shown here is derived from an EMBL/GenBank/DDBJ whole genome shotgun (WGS) entry which is preliminary data.</text>
</comment>
<evidence type="ECO:0000313" key="1">
    <source>
        <dbReference type="EMBL" id="PQO31144.1"/>
    </source>
</evidence>
<dbReference type="InterPro" id="IPR010838">
    <property type="entry name" value="DUF1444"/>
</dbReference>
<organism evidence="1 2">
    <name type="scientific">Blastopirellula marina</name>
    <dbReference type="NCBI Taxonomy" id="124"/>
    <lineage>
        <taxon>Bacteria</taxon>
        <taxon>Pseudomonadati</taxon>
        <taxon>Planctomycetota</taxon>
        <taxon>Planctomycetia</taxon>
        <taxon>Pirellulales</taxon>
        <taxon>Pirellulaceae</taxon>
        <taxon>Blastopirellula</taxon>
    </lineage>
</organism>
<sequence>MRSSFPSHRRRHLKAACAMDLLRYLFGSSKRDQFAERLMHCVKQAGENREIRYEKQAYQFSFYDQGELAGVANLGNIFREYDRLPEAEQDAYLGQITRAILSHHKSIPEEFEDARPDILPIVRSRAYLEIGNLERRLRSEHPVEVNSVMVGDHLLAMPIFDLPEAMRTIDAARMEQWERSIYELMEVALENLDEMAATVTTIDDRIFLFRNRDHYDASRLLLIDRIRQLELRGRPVAMVPTRDCLIVAGDEDEVGLKLMRELVEQFIHDPRPVSLTPCRLTADSWETWLPPAEHPQHNAFFELHLQGQAAEYREQHEAIEVGFAQTGREGFVANYYLHRDLKTRQLHSYCVWPECPYALLPKSDVVVFMDSSHMKPLASGTWEVVQAVLGSQMEDLKTYPPRYRVLGFPSEEALRQIGSIPRFRL</sequence>
<reference evidence="1 2" key="1">
    <citation type="submission" date="2018-02" db="EMBL/GenBank/DDBJ databases">
        <title>Comparative genomes isolates from brazilian mangrove.</title>
        <authorList>
            <person name="Araujo J.E."/>
            <person name="Taketani R.G."/>
            <person name="Silva M.C.P."/>
            <person name="Loureco M.V."/>
            <person name="Andreote F.D."/>
        </authorList>
    </citation>
    <scope>NUCLEOTIDE SEQUENCE [LARGE SCALE GENOMIC DNA]</scope>
    <source>
        <strain evidence="1 2">HEX-2 MGV</strain>
    </source>
</reference>